<reference evidence="1 2" key="1">
    <citation type="journal article" date="2023" name="Mol. Biol. Evol.">
        <title>Genomics of Secondarily Temperate Adaptation in the Only Non-Antarctic Icefish.</title>
        <authorList>
            <person name="Rivera-Colon A.G."/>
            <person name="Rayamajhi N."/>
            <person name="Minhas B.F."/>
            <person name="Madrigal G."/>
            <person name="Bilyk K.T."/>
            <person name="Yoon V."/>
            <person name="Hune M."/>
            <person name="Gregory S."/>
            <person name="Cheng C.H.C."/>
            <person name="Catchen J.M."/>
        </authorList>
    </citation>
    <scope>NUCLEOTIDE SEQUENCE [LARGE SCALE GENOMIC DNA]</scope>
    <source>
        <strain evidence="1">JC2023a</strain>
    </source>
</reference>
<evidence type="ECO:0000313" key="2">
    <source>
        <dbReference type="Proteomes" id="UP001335648"/>
    </source>
</evidence>
<proteinExistence type="predicted"/>
<dbReference type="AlphaFoldDB" id="A0AAN8BBB3"/>
<dbReference type="EMBL" id="JAULUE010002063">
    <property type="protein sequence ID" value="KAK5881716.1"/>
    <property type="molecule type" value="Genomic_DNA"/>
</dbReference>
<sequence>MGPCIIMLQHEVMVVDEWHNNGPQDLVTVSLCIHNAINKMHLCSSSITYACPYHNPTTTMGHSIHNIDIRKPLTHMTPHTLSAICPEQ</sequence>
<comment type="caution">
    <text evidence="1">The sequence shown here is derived from an EMBL/GenBank/DDBJ whole genome shotgun (WGS) entry which is preliminary data.</text>
</comment>
<gene>
    <name evidence="1" type="ORF">CesoFtcFv8_022481</name>
</gene>
<evidence type="ECO:0000313" key="1">
    <source>
        <dbReference type="EMBL" id="KAK5881716.1"/>
    </source>
</evidence>
<organism evidence="1 2">
    <name type="scientific">Champsocephalus esox</name>
    <name type="common">pike icefish</name>
    <dbReference type="NCBI Taxonomy" id="159716"/>
    <lineage>
        <taxon>Eukaryota</taxon>
        <taxon>Metazoa</taxon>
        <taxon>Chordata</taxon>
        <taxon>Craniata</taxon>
        <taxon>Vertebrata</taxon>
        <taxon>Euteleostomi</taxon>
        <taxon>Actinopterygii</taxon>
        <taxon>Neopterygii</taxon>
        <taxon>Teleostei</taxon>
        <taxon>Neoteleostei</taxon>
        <taxon>Acanthomorphata</taxon>
        <taxon>Eupercaria</taxon>
        <taxon>Perciformes</taxon>
        <taxon>Notothenioidei</taxon>
        <taxon>Channichthyidae</taxon>
        <taxon>Champsocephalus</taxon>
    </lineage>
</organism>
<keyword evidence="2" id="KW-1185">Reference proteome</keyword>
<protein>
    <submittedName>
        <fullName evidence="1">Uncharacterized protein</fullName>
    </submittedName>
</protein>
<accession>A0AAN8BBB3</accession>
<dbReference type="Proteomes" id="UP001335648">
    <property type="component" value="Unassembled WGS sequence"/>
</dbReference>
<name>A0AAN8BBB3_9TELE</name>